<evidence type="ECO:0000313" key="4">
    <source>
        <dbReference type="EMBL" id="RUO51732.1"/>
    </source>
</evidence>
<dbReference type="OrthoDB" id="5767802at2"/>
<dbReference type="InterPro" id="IPR029039">
    <property type="entry name" value="Flavoprotein-like_sf"/>
</dbReference>
<dbReference type="Pfam" id="PF03358">
    <property type="entry name" value="FMN_red"/>
    <property type="match status" value="1"/>
</dbReference>
<dbReference type="GO" id="GO:0005829">
    <property type="term" value="C:cytosol"/>
    <property type="evidence" value="ECO:0007669"/>
    <property type="project" value="TreeGrafter"/>
</dbReference>
<feature type="domain" description="NADPH-dependent FMN reductase-like" evidence="3">
    <location>
        <begin position="1"/>
        <end position="142"/>
    </location>
</feature>
<dbReference type="PANTHER" id="PTHR30543:SF21">
    <property type="entry name" value="NAD(P)H-DEPENDENT FMN REDUCTASE LOT6"/>
    <property type="match status" value="1"/>
</dbReference>
<dbReference type="GO" id="GO:0010181">
    <property type="term" value="F:FMN binding"/>
    <property type="evidence" value="ECO:0007669"/>
    <property type="project" value="TreeGrafter"/>
</dbReference>
<dbReference type="AlphaFoldDB" id="A0A432XSP1"/>
<keyword evidence="2" id="KW-0288">FMN</keyword>
<dbReference type="Proteomes" id="UP000287330">
    <property type="component" value="Unassembled WGS sequence"/>
</dbReference>
<name>A0A432XSP1_9GAMM</name>
<dbReference type="GO" id="GO:0016491">
    <property type="term" value="F:oxidoreductase activity"/>
    <property type="evidence" value="ECO:0007669"/>
    <property type="project" value="InterPro"/>
</dbReference>
<evidence type="ECO:0000256" key="1">
    <source>
        <dbReference type="ARBA" id="ARBA00001917"/>
    </source>
</evidence>
<gene>
    <name evidence="4" type="ORF">CWE25_10680</name>
</gene>
<sequence>MSILFIGGSRRKESLNTKLKHRLVQVAEKHTFDFELLDADALDAPIYHGDHEQAEGVPKAMQQLAKAVAAADKVVLVSPEYNASVSPLIKNAIDWTSRVDGQVWKGKKVLLAAASPGGLGGIRGLSHLRDILGNVQAWTAPLFACCPNANDETIAAMDEDFLTNFLSQGD</sequence>
<evidence type="ECO:0000313" key="5">
    <source>
        <dbReference type="Proteomes" id="UP000287330"/>
    </source>
</evidence>
<dbReference type="SUPFAM" id="SSF52218">
    <property type="entry name" value="Flavoproteins"/>
    <property type="match status" value="1"/>
</dbReference>
<reference evidence="5" key="1">
    <citation type="journal article" date="2018" name="Front. Microbiol.">
        <title>Genome-Based Analysis Reveals the Taxonomy and Diversity of the Family Idiomarinaceae.</title>
        <authorList>
            <person name="Liu Y."/>
            <person name="Lai Q."/>
            <person name="Shao Z."/>
        </authorList>
    </citation>
    <scope>NUCLEOTIDE SEQUENCE [LARGE SCALE GENOMIC DNA]</scope>
    <source>
        <strain evidence="5">F23</strain>
    </source>
</reference>
<comment type="caution">
    <text evidence="4">The sequence shown here is derived from an EMBL/GenBank/DDBJ whole genome shotgun (WGS) entry which is preliminary data.</text>
</comment>
<dbReference type="Gene3D" id="3.40.50.360">
    <property type="match status" value="1"/>
</dbReference>
<organism evidence="4 5">
    <name type="scientific">Idiomarina fontislapidosi</name>
    <dbReference type="NCBI Taxonomy" id="263723"/>
    <lineage>
        <taxon>Bacteria</taxon>
        <taxon>Pseudomonadati</taxon>
        <taxon>Pseudomonadota</taxon>
        <taxon>Gammaproteobacteria</taxon>
        <taxon>Alteromonadales</taxon>
        <taxon>Idiomarinaceae</taxon>
        <taxon>Idiomarina</taxon>
    </lineage>
</organism>
<dbReference type="InterPro" id="IPR050712">
    <property type="entry name" value="NAD(P)H-dep_reductase"/>
</dbReference>
<accession>A0A432XSP1</accession>
<dbReference type="EMBL" id="PIPV01000009">
    <property type="protein sequence ID" value="RUO51732.1"/>
    <property type="molecule type" value="Genomic_DNA"/>
</dbReference>
<keyword evidence="5" id="KW-1185">Reference proteome</keyword>
<comment type="cofactor">
    <cofactor evidence="1">
        <name>FMN</name>
        <dbReference type="ChEBI" id="CHEBI:58210"/>
    </cofactor>
</comment>
<evidence type="ECO:0000259" key="3">
    <source>
        <dbReference type="Pfam" id="PF03358"/>
    </source>
</evidence>
<proteinExistence type="predicted"/>
<dbReference type="RefSeq" id="WP_110575406.1">
    <property type="nucleotide sequence ID" value="NZ_PIPV01000009.1"/>
</dbReference>
<dbReference type="PANTHER" id="PTHR30543">
    <property type="entry name" value="CHROMATE REDUCTASE"/>
    <property type="match status" value="1"/>
</dbReference>
<evidence type="ECO:0000256" key="2">
    <source>
        <dbReference type="ARBA" id="ARBA00022643"/>
    </source>
</evidence>
<protein>
    <submittedName>
        <fullName evidence="4">NADPH-dependent oxidoreductase</fullName>
    </submittedName>
</protein>
<keyword evidence="2" id="KW-0285">Flavoprotein</keyword>
<dbReference type="InterPro" id="IPR005025">
    <property type="entry name" value="FMN_Rdtase-like_dom"/>
</dbReference>